<evidence type="ECO:0000259" key="17">
    <source>
        <dbReference type="Pfam" id="PF00768"/>
    </source>
</evidence>
<name>A0A4Z0Y165_9FIRM</name>
<comment type="function">
    <text evidence="1">Removes C-terminal D-alanyl residues from sugar-peptide cell wall precursors.</text>
</comment>
<dbReference type="GO" id="GO:0006508">
    <property type="term" value="P:proteolysis"/>
    <property type="evidence" value="ECO:0007669"/>
    <property type="project" value="UniProtKB-KW"/>
</dbReference>
<dbReference type="InterPro" id="IPR015956">
    <property type="entry name" value="Peniciliin-bd_prot_C_sf"/>
</dbReference>
<comment type="catalytic activity">
    <reaction evidence="12">
        <text>Preferential cleavage: (Ac)2-L-Lys-D-Ala-|-D-Ala. Also transpeptidation of peptidyl-alanyl moieties that are N-acyl substituents of D-alanine.</text>
        <dbReference type="EC" id="3.4.16.4"/>
    </reaction>
</comment>
<dbReference type="Proteomes" id="UP000297714">
    <property type="component" value="Unassembled WGS sequence"/>
</dbReference>
<keyword evidence="20" id="KW-1185">Reference proteome</keyword>
<proteinExistence type="inferred from homology"/>
<comment type="caution">
    <text evidence="19">The sequence shown here is derived from an EMBL/GenBank/DDBJ whole genome shotgun (WGS) entry which is preliminary data.</text>
</comment>
<evidence type="ECO:0000256" key="13">
    <source>
        <dbReference type="PIRSR" id="PIRSR618044-1"/>
    </source>
</evidence>
<evidence type="ECO:0000256" key="7">
    <source>
        <dbReference type="ARBA" id="ARBA00022729"/>
    </source>
</evidence>
<keyword evidence="6" id="KW-0645">Protease</keyword>
<evidence type="ECO:0000256" key="14">
    <source>
        <dbReference type="PIRSR" id="PIRSR618044-2"/>
    </source>
</evidence>
<keyword evidence="7 16" id="KW-0732">Signal</keyword>
<dbReference type="UniPathway" id="UPA00219"/>
<comment type="pathway">
    <text evidence="2">Cell wall biogenesis; peptidoglycan biosynthesis.</text>
</comment>
<evidence type="ECO:0000256" key="6">
    <source>
        <dbReference type="ARBA" id="ARBA00022670"/>
    </source>
</evidence>
<feature type="active site" description="Acyl-ester intermediate" evidence="13">
    <location>
        <position position="61"/>
    </location>
</feature>
<comment type="similarity">
    <text evidence="3 15">Belongs to the peptidase S11 family.</text>
</comment>
<evidence type="ECO:0000256" key="3">
    <source>
        <dbReference type="ARBA" id="ARBA00007164"/>
    </source>
</evidence>
<dbReference type="SUPFAM" id="SSF69189">
    <property type="entry name" value="Penicillin-binding protein associated domain"/>
    <property type="match status" value="1"/>
</dbReference>
<dbReference type="Gene3D" id="2.60.410.10">
    <property type="entry name" value="D-Ala-D-Ala carboxypeptidase, C-terminal domain"/>
    <property type="match status" value="1"/>
</dbReference>
<dbReference type="GO" id="GO:0008360">
    <property type="term" value="P:regulation of cell shape"/>
    <property type="evidence" value="ECO:0007669"/>
    <property type="project" value="UniProtKB-KW"/>
</dbReference>
<evidence type="ECO:0000256" key="9">
    <source>
        <dbReference type="ARBA" id="ARBA00022960"/>
    </source>
</evidence>
<evidence type="ECO:0000313" key="20">
    <source>
        <dbReference type="Proteomes" id="UP000297714"/>
    </source>
</evidence>
<feature type="chain" id="PRO_5021391958" description="serine-type D-Ala-D-Ala carboxypeptidase" evidence="16">
    <location>
        <begin position="26"/>
        <end position="379"/>
    </location>
</feature>
<evidence type="ECO:0000313" key="19">
    <source>
        <dbReference type="EMBL" id="TGJ76567.1"/>
    </source>
</evidence>
<accession>A0A4Z0Y165</accession>
<keyword evidence="10" id="KW-0573">Peptidoglycan synthesis</keyword>
<keyword evidence="9" id="KW-0133">Cell shape</keyword>
<evidence type="ECO:0000256" key="12">
    <source>
        <dbReference type="ARBA" id="ARBA00034000"/>
    </source>
</evidence>
<dbReference type="InterPro" id="IPR001967">
    <property type="entry name" value="Peptidase_S11_N"/>
</dbReference>
<dbReference type="PANTHER" id="PTHR21581">
    <property type="entry name" value="D-ALANYL-D-ALANINE CARBOXYPEPTIDASE"/>
    <property type="match status" value="1"/>
</dbReference>
<feature type="domain" description="Peptidase S11 D-alanyl-D-alanine carboxypeptidase A N-terminal" evidence="17">
    <location>
        <begin position="27"/>
        <end position="254"/>
    </location>
</feature>
<dbReference type="Pfam" id="PF00768">
    <property type="entry name" value="Peptidase_S11"/>
    <property type="match status" value="1"/>
</dbReference>
<dbReference type="AlphaFoldDB" id="A0A4Z0Y165"/>
<dbReference type="InterPro" id="IPR037167">
    <property type="entry name" value="Peptidase_S11_C_sf"/>
</dbReference>
<sequence>MLKKAAITFLIVLFFPFFFSMMAIADTAPLQVSAKSAILINADDGRILYAKNENERRPMASTTKIMTALITLETAAVNNKVVTITDKMVRVEGSSMGLRPGDKLSLRALAEGMLLVSGNDAANSAAIAISGSDQAFAVLMNKRAKELNMTNTHFVTPSGLDDENHYTTAKDLAILAAAAMHNPDFAEIASQKVMAVQFVNPDQTRKLKNHNKLLSMYDGCIGVKTGFTKKSGRCLVSSAQRNGVNLIAVTLNDPDDWKDHQKLLDYGFSKLTGYKIDDSSYAVKIPIVGGGADSVVVHGCKGNDIAVEYSDVSGIKRTVELSSFLYAPVEEGQTVGCIRYTLNTQTLATTDLVAAATVAQEKTDKNIFQKWMEWLKNLF</sequence>
<evidence type="ECO:0000256" key="4">
    <source>
        <dbReference type="ARBA" id="ARBA00012448"/>
    </source>
</evidence>
<evidence type="ECO:0000256" key="15">
    <source>
        <dbReference type="RuleBase" id="RU004016"/>
    </source>
</evidence>
<dbReference type="GO" id="GO:0009252">
    <property type="term" value="P:peptidoglycan biosynthetic process"/>
    <property type="evidence" value="ECO:0007669"/>
    <property type="project" value="UniProtKB-UniPathway"/>
</dbReference>
<keyword evidence="8 19" id="KW-0378">Hydrolase</keyword>
<dbReference type="InterPro" id="IPR012907">
    <property type="entry name" value="Peptidase_S11_C"/>
</dbReference>
<dbReference type="GO" id="GO:0009002">
    <property type="term" value="F:serine-type D-Ala-D-Ala carboxypeptidase activity"/>
    <property type="evidence" value="ECO:0007669"/>
    <property type="project" value="UniProtKB-EC"/>
</dbReference>
<evidence type="ECO:0000256" key="11">
    <source>
        <dbReference type="ARBA" id="ARBA00023316"/>
    </source>
</evidence>
<evidence type="ECO:0000256" key="10">
    <source>
        <dbReference type="ARBA" id="ARBA00022984"/>
    </source>
</evidence>
<dbReference type="Gene3D" id="3.40.710.10">
    <property type="entry name" value="DD-peptidase/beta-lactamase superfamily"/>
    <property type="match status" value="1"/>
</dbReference>
<organism evidence="19 20">
    <name type="scientific">Caproiciproducens galactitolivorans</name>
    <dbReference type="NCBI Taxonomy" id="642589"/>
    <lineage>
        <taxon>Bacteria</taxon>
        <taxon>Bacillati</taxon>
        <taxon>Bacillota</taxon>
        <taxon>Clostridia</taxon>
        <taxon>Eubacteriales</taxon>
        <taxon>Acutalibacteraceae</taxon>
        <taxon>Caproiciproducens</taxon>
    </lineage>
</organism>
<dbReference type="EC" id="3.4.16.4" evidence="4"/>
<keyword evidence="11" id="KW-0961">Cell wall biogenesis/degradation</keyword>
<dbReference type="InterPro" id="IPR018044">
    <property type="entry name" value="Peptidase_S11"/>
</dbReference>
<reference evidence="19 20" key="1">
    <citation type="submission" date="2019-04" db="EMBL/GenBank/DDBJ databases">
        <authorList>
            <person name="Poehlein A."/>
            <person name="Bengelsdorf F.R."/>
            <person name="Duerre P."/>
            <person name="Daniel R."/>
        </authorList>
    </citation>
    <scope>NUCLEOTIDE SEQUENCE [LARGE SCALE GENOMIC DNA]</scope>
    <source>
        <strain evidence="19 20">BS-1</strain>
    </source>
</reference>
<dbReference type="Pfam" id="PF07943">
    <property type="entry name" value="PBP5_C"/>
    <property type="match status" value="1"/>
</dbReference>
<evidence type="ECO:0000256" key="8">
    <source>
        <dbReference type="ARBA" id="ARBA00022801"/>
    </source>
</evidence>
<feature type="signal peptide" evidence="16">
    <location>
        <begin position="1"/>
        <end position="25"/>
    </location>
</feature>
<evidence type="ECO:0000256" key="5">
    <source>
        <dbReference type="ARBA" id="ARBA00022645"/>
    </source>
</evidence>
<evidence type="ECO:0000256" key="2">
    <source>
        <dbReference type="ARBA" id="ARBA00004752"/>
    </source>
</evidence>
<feature type="binding site" evidence="14">
    <location>
        <position position="224"/>
    </location>
    <ligand>
        <name>substrate</name>
    </ligand>
</feature>
<feature type="domain" description="Peptidase S11 D-Ala-D-Ala carboxypeptidase A C-terminal" evidence="18">
    <location>
        <begin position="304"/>
        <end position="359"/>
    </location>
</feature>
<feature type="active site" evidence="13">
    <location>
        <position position="117"/>
    </location>
</feature>
<protein>
    <recommendedName>
        <fullName evidence="4">serine-type D-Ala-D-Ala carboxypeptidase</fullName>
        <ecNumber evidence="4">3.4.16.4</ecNumber>
    </recommendedName>
</protein>
<dbReference type="PANTHER" id="PTHR21581:SF33">
    <property type="entry name" value="D-ALANYL-D-ALANINE CARBOXYPEPTIDASE DACB"/>
    <property type="match status" value="1"/>
</dbReference>
<dbReference type="SUPFAM" id="SSF56601">
    <property type="entry name" value="beta-lactamase/transpeptidase-like"/>
    <property type="match status" value="1"/>
</dbReference>
<dbReference type="PRINTS" id="PR00725">
    <property type="entry name" value="DADACBPTASE1"/>
</dbReference>
<feature type="active site" description="Acyl-ester intermediate" evidence="13">
    <location>
        <position position="64"/>
    </location>
</feature>
<dbReference type="EMBL" id="SRMQ01000005">
    <property type="protein sequence ID" value="TGJ76567.1"/>
    <property type="molecule type" value="Genomic_DNA"/>
</dbReference>
<keyword evidence="5 19" id="KW-0121">Carboxypeptidase</keyword>
<dbReference type="GO" id="GO:0071555">
    <property type="term" value="P:cell wall organization"/>
    <property type="evidence" value="ECO:0007669"/>
    <property type="project" value="UniProtKB-KW"/>
</dbReference>
<evidence type="ECO:0000256" key="1">
    <source>
        <dbReference type="ARBA" id="ARBA00003217"/>
    </source>
</evidence>
<evidence type="ECO:0000259" key="18">
    <source>
        <dbReference type="Pfam" id="PF07943"/>
    </source>
</evidence>
<evidence type="ECO:0000256" key="16">
    <source>
        <dbReference type="SAM" id="SignalP"/>
    </source>
</evidence>
<gene>
    <name evidence="19" type="primary">dacB</name>
    <name evidence="19" type="ORF">CAGA_14840</name>
</gene>
<dbReference type="InterPro" id="IPR012338">
    <property type="entry name" value="Beta-lactam/transpept-like"/>
</dbReference>